<reference evidence="3 4" key="1">
    <citation type="submission" date="2019-07" db="EMBL/GenBank/DDBJ databases">
        <title>Rhodotorula toruloides NBRC10032 genome sequencing.</title>
        <authorList>
            <person name="Shida Y."/>
            <person name="Takaku H."/>
            <person name="Ogasawara W."/>
            <person name="Mori K."/>
        </authorList>
    </citation>
    <scope>NUCLEOTIDE SEQUENCE [LARGE SCALE GENOMIC DNA]</scope>
    <source>
        <strain evidence="3 4">NBRC10032</strain>
    </source>
</reference>
<name>A0A511KEA5_RHOTO</name>
<accession>A0A511KEA5</accession>
<gene>
    <name evidence="3" type="ORF">Rt10032_c06g2718</name>
</gene>
<keyword evidence="1" id="KW-0472">Membrane</keyword>
<feature type="signal peptide" evidence="2">
    <location>
        <begin position="1"/>
        <end position="25"/>
    </location>
</feature>
<dbReference type="AlphaFoldDB" id="A0A511KEA5"/>
<dbReference type="Proteomes" id="UP000321518">
    <property type="component" value="Unassembled WGS sequence"/>
</dbReference>
<evidence type="ECO:0000313" key="3">
    <source>
        <dbReference type="EMBL" id="GEM08701.1"/>
    </source>
</evidence>
<evidence type="ECO:0000256" key="1">
    <source>
        <dbReference type="SAM" id="Phobius"/>
    </source>
</evidence>
<feature type="transmembrane region" description="Helical" evidence="1">
    <location>
        <begin position="181"/>
        <end position="205"/>
    </location>
</feature>
<proteinExistence type="predicted"/>
<keyword evidence="2" id="KW-0732">Signal</keyword>
<evidence type="ECO:0000313" key="4">
    <source>
        <dbReference type="Proteomes" id="UP000321518"/>
    </source>
</evidence>
<keyword evidence="1" id="KW-1133">Transmembrane helix</keyword>
<dbReference type="EMBL" id="BJWK01000006">
    <property type="protein sequence ID" value="GEM08701.1"/>
    <property type="molecule type" value="Genomic_DNA"/>
</dbReference>
<dbReference type="OrthoDB" id="3360032at2759"/>
<feature type="chain" id="PRO_5022058161" description="Protein BIG1" evidence="2">
    <location>
        <begin position="26"/>
        <end position="225"/>
    </location>
</feature>
<evidence type="ECO:0008006" key="5">
    <source>
        <dbReference type="Google" id="ProtNLM"/>
    </source>
</evidence>
<comment type="caution">
    <text evidence="3">The sequence shown here is derived from an EMBL/GenBank/DDBJ whole genome shotgun (WGS) entry which is preliminary data.</text>
</comment>
<evidence type="ECO:0000256" key="2">
    <source>
        <dbReference type="SAM" id="SignalP"/>
    </source>
</evidence>
<protein>
    <recommendedName>
        <fullName evidence="5">Protein BIG1</fullName>
    </recommendedName>
</protein>
<keyword evidence="1" id="KW-0812">Transmembrane</keyword>
<organism evidence="3 4">
    <name type="scientific">Rhodotorula toruloides</name>
    <name type="common">Yeast</name>
    <name type="synonym">Rhodosporidium toruloides</name>
    <dbReference type="NCBI Taxonomy" id="5286"/>
    <lineage>
        <taxon>Eukaryota</taxon>
        <taxon>Fungi</taxon>
        <taxon>Dikarya</taxon>
        <taxon>Basidiomycota</taxon>
        <taxon>Pucciniomycotina</taxon>
        <taxon>Microbotryomycetes</taxon>
        <taxon>Sporidiobolales</taxon>
        <taxon>Sporidiobolaceae</taxon>
        <taxon>Rhodotorula</taxon>
    </lineage>
</organism>
<sequence length="225" mass="23980">MLHCLASVATASLVLLATVTPPVFANTEILVSRQPFELADLPDAARSAPICPHVLEINSPQTLSVRLEESQRDSTQLLVPLKAGEEARLGVLGRLGELERAMGLEIRTVRLSWPASHPTSFHLSTHRAPPSSPHPHLPHLLISAFPSFVSSLPVNQTLEVPVTMLLEPVHFGGVPESTMPVVAVLLGLVGVAYVTGVAGGSAKMLAKLARADRKQVSAQKDEKAD</sequence>